<dbReference type="InterPro" id="IPR001991">
    <property type="entry name" value="Na-dicarboxylate_symporter"/>
</dbReference>
<evidence type="ECO:0000313" key="11">
    <source>
        <dbReference type="Proteomes" id="UP001209878"/>
    </source>
</evidence>
<keyword evidence="6 8" id="KW-0472">Membrane</keyword>
<evidence type="ECO:0000256" key="9">
    <source>
        <dbReference type="SAM" id="MobiDB-lite"/>
    </source>
</evidence>
<keyword evidence="3 8" id="KW-0812">Transmembrane</keyword>
<name>A0AAD9KTP2_RIDPI</name>
<dbReference type="GO" id="GO:0015175">
    <property type="term" value="F:neutral L-amino acid transmembrane transporter activity"/>
    <property type="evidence" value="ECO:0007669"/>
    <property type="project" value="TreeGrafter"/>
</dbReference>
<accession>A0AAD9KTP2</accession>
<evidence type="ECO:0000256" key="6">
    <source>
        <dbReference type="ARBA" id="ARBA00023136"/>
    </source>
</evidence>
<keyword evidence="4 8" id="KW-0769">Symport</keyword>
<dbReference type="InterPro" id="IPR036458">
    <property type="entry name" value="Na:dicarbo_symporter_sf"/>
</dbReference>
<organism evidence="10 11">
    <name type="scientific">Ridgeia piscesae</name>
    <name type="common">Tubeworm</name>
    <dbReference type="NCBI Taxonomy" id="27915"/>
    <lineage>
        <taxon>Eukaryota</taxon>
        <taxon>Metazoa</taxon>
        <taxon>Spiralia</taxon>
        <taxon>Lophotrochozoa</taxon>
        <taxon>Annelida</taxon>
        <taxon>Polychaeta</taxon>
        <taxon>Sedentaria</taxon>
        <taxon>Canalipalpata</taxon>
        <taxon>Sabellida</taxon>
        <taxon>Siboglinidae</taxon>
        <taxon>Ridgeia</taxon>
    </lineage>
</organism>
<dbReference type="PANTHER" id="PTHR11958:SF99">
    <property type="entry name" value="SODIUM-DEPENDENT EXCITATORY AMINO ACID TRANSPORTER GLT-6-RELATED"/>
    <property type="match status" value="1"/>
</dbReference>
<proteinExistence type="inferred from homology"/>
<sequence>MASPSDDVIMVISFPGEVFLRMLKMMILPLVVASIISSLANLDPVASGRMGLRALVYYLVTTTLAVALGIVCVLAIHPGNPTIKSEIQAKRSSRQRIGTLDAILDIIRNIFPDNLIQACFQQMQTTYVARKNSGNLTSQAPMVRKFVHQNGLNVLGILFFCIVVGVIIGKLGPKASTTRRLFEELTDIIMLLVHAVMCYSPVGITSLIAGKMMSVGDVATAAAQLGLYMLTVILALAIHLVFTLSLLYFAVTRKNPLVFFKGMLQAWITALATSSSAATLPVTFRCCEVYNHIDPRVTRFVLTVGCTVNMDGTALYEAVAAIFIAQMNGVDLNLGQVITVSMTATLASVGAAAIPSAGLVTMLIVLTAVNLPLEDVSLIISVDWLLLQLSKAHIVPWPSDRLRTSVNVMGDAYGAGIVYHLTKAELQLQDRRDCGEMGSVDQQVLMTKDVSQDPKNDTAEGVGSNSEKEQHERDPSPTDKVDEVLEVQEVNQDPKNDSDDGGCKTPSLSVRVVLQ</sequence>
<evidence type="ECO:0000256" key="8">
    <source>
        <dbReference type="RuleBase" id="RU361216"/>
    </source>
</evidence>
<dbReference type="Proteomes" id="UP001209878">
    <property type="component" value="Unassembled WGS sequence"/>
</dbReference>
<feature type="compositionally biased region" description="Basic and acidic residues" evidence="9">
    <location>
        <begin position="492"/>
        <end position="502"/>
    </location>
</feature>
<dbReference type="GO" id="GO:0005313">
    <property type="term" value="F:L-glutamate transmembrane transporter activity"/>
    <property type="evidence" value="ECO:0007669"/>
    <property type="project" value="TreeGrafter"/>
</dbReference>
<evidence type="ECO:0000256" key="4">
    <source>
        <dbReference type="ARBA" id="ARBA00022847"/>
    </source>
</evidence>
<keyword evidence="7" id="KW-0325">Glycoprotein</keyword>
<dbReference type="InterPro" id="IPR050746">
    <property type="entry name" value="DAACS"/>
</dbReference>
<feature type="transmembrane region" description="Helical" evidence="8">
    <location>
        <begin position="20"/>
        <end position="42"/>
    </location>
</feature>
<comment type="caution">
    <text evidence="10">The sequence shown here is derived from an EMBL/GenBank/DDBJ whole genome shotgun (WGS) entry which is preliminary data.</text>
</comment>
<dbReference type="EMBL" id="JAODUO010000608">
    <property type="protein sequence ID" value="KAK2177276.1"/>
    <property type="molecule type" value="Genomic_DNA"/>
</dbReference>
<dbReference type="GO" id="GO:0005886">
    <property type="term" value="C:plasma membrane"/>
    <property type="evidence" value="ECO:0007669"/>
    <property type="project" value="TreeGrafter"/>
</dbReference>
<keyword evidence="5 8" id="KW-1133">Transmembrane helix</keyword>
<evidence type="ECO:0000313" key="10">
    <source>
        <dbReference type="EMBL" id="KAK2177276.1"/>
    </source>
</evidence>
<evidence type="ECO:0000256" key="2">
    <source>
        <dbReference type="ARBA" id="ARBA00022448"/>
    </source>
</evidence>
<feature type="transmembrane region" description="Helical" evidence="8">
    <location>
        <begin position="228"/>
        <end position="251"/>
    </location>
</feature>
<dbReference type="PANTHER" id="PTHR11958">
    <property type="entry name" value="SODIUM/DICARBOXYLATE SYMPORTER-RELATED"/>
    <property type="match status" value="1"/>
</dbReference>
<gene>
    <name evidence="10" type="ORF">NP493_608g00010</name>
</gene>
<dbReference type="PRINTS" id="PR00173">
    <property type="entry name" value="EDTRNSPORT"/>
</dbReference>
<dbReference type="Pfam" id="PF00375">
    <property type="entry name" value="SDF"/>
    <property type="match status" value="1"/>
</dbReference>
<feature type="transmembrane region" description="Helical" evidence="8">
    <location>
        <begin position="151"/>
        <end position="168"/>
    </location>
</feature>
<evidence type="ECO:0000256" key="5">
    <source>
        <dbReference type="ARBA" id="ARBA00022989"/>
    </source>
</evidence>
<keyword evidence="2 8" id="KW-0813">Transport</keyword>
<dbReference type="InterPro" id="IPR018107">
    <property type="entry name" value="Na-dicarboxylate_symporter_CS"/>
</dbReference>
<reference evidence="10" key="1">
    <citation type="journal article" date="2023" name="Mol. Biol. Evol.">
        <title>Third-Generation Sequencing Reveals the Adaptive Role of the Epigenome in Three Deep-Sea Polychaetes.</title>
        <authorList>
            <person name="Perez M."/>
            <person name="Aroh O."/>
            <person name="Sun Y."/>
            <person name="Lan Y."/>
            <person name="Juniper S.K."/>
            <person name="Young C.R."/>
            <person name="Angers B."/>
            <person name="Qian P.Y."/>
        </authorList>
    </citation>
    <scope>NUCLEOTIDE SEQUENCE</scope>
    <source>
        <strain evidence="10">R07B-5</strain>
    </source>
</reference>
<evidence type="ECO:0000256" key="7">
    <source>
        <dbReference type="ARBA" id="ARBA00023180"/>
    </source>
</evidence>
<dbReference type="SUPFAM" id="SSF118215">
    <property type="entry name" value="Proton glutamate symport protein"/>
    <property type="match status" value="1"/>
</dbReference>
<feature type="transmembrane region" description="Helical" evidence="8">
    <location>
        <begin position="54"/>
        <end position="76"/>
    </location>
</feature>
<feature type="transmembrane region" description="Helical" evidence="8">
    <location>
        <begin position="188"/>
        <end position="208"/>
    </location>
</feature>
<feature type="compositionally biased region" description="Basic and acidic residues" evidence="9">
    <location>
        <begin position="466"/>
        <end position="483"/>
    </location>
</feature>
<keyword evidence="11" id="KW-1185">Reference proteome</keyword>
<dbReference type="AlphaFoldDB" id="A0AAD9KTP2"/>
<dbReference type="GO" id="GO:0015501">
    <property type="term" value="F:glutamate:sodium symporter activity"/>
    <property type="evidence" value="ECO:0007669"/>
    <property type="project" value="TreeGrafter"/>
</dbReference>
<comment type="similarity">
    <text evidence="8">Belongs to the dicarboxylate/amino acid:cation symporter (DAACS) (TC 2.A.23) family.</text>
</comment>
<dbReference type="PROSITE" id="PS00713">
    <property type="entry name" value="NA_DICARBOXYL_SYMP_1"/>
    <property type="match status" value="1"/>
</dbReference>
<evidence type="ECO:0000256" key="3">
    <source>
        <dbReference type="ARBA" id="ARBA00022692"/>
    </source>
</evidence>
<feature type="region of interest" description="Disordered" evidence="9">
    <location>
        <begin position="446"/>
        <end position="515"/>
    </location>
</feature>
<dbReference type="Gene3D" id="1.10.3860.10">
    <property type="entry name" value="Sodium:dicarboxylate symporter"/>
    <property type="match status" value="1"/>
</dbReference>
<comment type="subcellular location">
    <subcellularLocation>
        <location evidence="1 8">Membrane</location>
        <topology evidence="1 8">Multi-pass membrane protein</topology>
    </subcellularLocation>
</comment>
<evidence type="ECO:0000256" key="1">
    <source>
        <dbReference type="ARBA" id="ARBA00004141"/>
    </source>
</evidence>
<protein>
    <recommendedName>
        <fullName evidence="8">Amino acid transporter</fullName>
    </recommendedName>
</protein>